<dbReference type="PANTHER" id="PTHR43201:SF5">
    <property type="entry name" value="MEDIUM-CHAIN ACYL-COA LIGASE ACSF2, MITOCHONDRIAL"/>
    <property type="match status" value="1"/>
</dbReference>
<dbReference type="Gene3D" id="3.40.50.1820">
    <property type="entry name" value="alpha/beta hydrolase"/>
    <property type="match status" value="1"/>
</dbReference>
<sequence>MTREVRGQAATVPVPGDDGQPLPGLDPEWSRVVEAGGHGWHLLDTGERLAATGAPVAGTILCVHGNPTWSYLWRRIAAESLARAERDPSAPAWRVVAVDQLDMGFSERTGEARTLPTRLDDLQALTDELGLSGSGATGPVVTLGHDWGGVVSLGWALRNRDVLAGVMALNTAVHQEEGVPIPWPLRLALATGIHDAATRGTPGFLATTLALAHPPLDPAVRRAFASPYRGADRRAGIRGFVADIPVGPAHPSHATLTSIAEGLRDLDLPALFVWGPRDPIFSDVYLSDLLERLPHADVHRVEGAGHLVAEDHDYASAALDWLADRVVPGTAPAAHAHRTPAPVRPLGALLEELRDSDEPVLVEMAPRGGTGPRTVSWRLLSRRVREIAAGLHARGLRAGDRVSLLVPPGADLTALLYACLRIGAIVVVADAGLGVKGLGRAVAGSRPDMVVGIPAGLALARALRWPGERISVTTLAPPVARALGVAASLPEIARDGRAQVLPPEPAADDDAAILFTSGSTGPAKGVVYTHRQLASLRDTLGGRFDVGVGTGLVAGFAPFALLGPALGATSVTPDMDVTRPRDLTASALAAAARAADATVVFASPAALANVVATADALTADDRAALGRVRSLLSAGAPLSAALLTRAAALVPAAEVHTPYGMTEGLLLTDVTLEGIRDAARRGDAGVCVGTPVDPVDIRISPLDAAGAATGALTSEPGVTGEIVAQAPHVHERYDRLHVTDRAARRDSADGIRRHRTGDVGHLDAMGALWIEGRLPHVITTADGVLTPVGPEQRAESVAGVGRTAAVGVGPAGVQQLVLVVETVPAARRVGLADPDLAAAVRAAVGVPVAAVIVVPVLPTDVRHNSKVDRARLGRWAAGILSGGRVSAP</sequence>
<evidence type="ECO:0000256" key="3">
    <source>
        <dbReference type="SAM" id="MobiDB-lite"/>
    </source>
</evidence>
<dbReference type="InterPro" id="IPR000873">
    <property type="entry name" value="AMP-dep_synth/lig_dom"/>
</dbReference>
<feature type="domain" description="AMP-dependent synthetase/ligase" evidence="4">
    <location>
        <begin position="357"/>
        <end position="733"/>
    </location>
</feature>
<evidence type="ECO:0000313" key="6">
    <source>
        <dbReference type="EMBL" id="OUE22833.1"/>
    </source>
</evidence>
<comment type="similarity">
    <text evidence="1">Belongs to the ATP-dependent AMP-binding enzyme family.</text>
</comment>
<dbReference type="GO" id="GO:0031956">
    <property type="term" value="F:medium-chain fatty acid-CoA ligase activity"/>
    <property type="evidence" value="ECO:0007669"/>
    <property type="project" value="TreeGrafter"/>
</dbReference>
<gene>
    <name evidence="6" type="primary">lcfB_2</name>
    <name evidence="6" type="ORF">BFL36_08975</name>
</gene>
<dbReference type="InterPro" id="IPR020845">
    <property type="entry name" value="AMP-binding_CS"/>
</dbReference>
<evidence type="ECO:0000313" key="7">
    <source>
        <dbReference type="Proteomes" id="UP000195011"/>
    </source>
</evidence>
<dbReference type="PROSITE" id="PS00455">
    <property type="entry name" value="AMP_BINDING"/>
    <property type="match status" value="1"/>
</dbReference>
<protein>
    <submittedName>
        <fullName evidence="6">Long-chain-fatty-acid--CoA ligase</fullName>
    </submittedName>
</protein>
<evidence type="ECO:0000256" key="1">
    <source>
        <dbReference type="ARBA" id="ARBA00006432"/>
    </source>
</evidence>
<dbReference type="Proteomes" id="UP000195011">
    <property type="component" value="Unassembled WGS sequence"/>
</dbReference>
<evidence type="ECO:0000256" key="2">
    <source>
        <dbReference type="ARBA" id="ARBA00022598"/>
    </source>
</evidence>
<dbReference type="InterPro" id="IPR042099">
    <property type="entry name" value="ANL_N_sf"/>
</dbReference>
<comment type="caution">
    <text evidence="6">The sequence shown here is derived from an EMBL/GenBank/DDBJ whole genome shotgun (WGS) entry which is preliminary data.</text>
</comment>
<dbReference type="SUPFAM" id="SSF56801">
    <property type="entry name" value="Acetyl-CoA synthetase-like"/>
    <property type="match status" value="1"/>
</dbReference>
<evidence type="ECO:0000259" key="4">
    <source>
        <dbReference type="Pfam" id="PF00501"/>
    </source>
</evidence>
<evidence type="ECO:0000259" key="5">
    <source>
        <dbReference type="Pfam" id="PF00561"/>
    </source>
</evidence>
<dbReference type="PANTHER" id="PTHR43201">
    <property type="entry name" value="ACYL-COA SYNTHETASE"/>
    <property type="match status" value="1"/>
</dbReference>
<dbReference type="InterPro" id="IPR029058">
    <property type="entry name" value="AB_hydrolase_fold"/>
</dbReference>
<reference evidence="6 7" key="1">
    <citation type="submission" date="2016-08" db="EMBL/GenBank/DDBJ databases">
        <title>Genome sequence of Clavibacter michiganensis spp strain CFBP8017.</title>
        <authorList>
            <person name="Thapa S.P."/>
            <person name="Coaker G."/>
            <person name="Jacques M.-A."/>
        </authorList>
    </citation>
    <scope>NUCLEOTIDE SEQUENCE [LARGE SCALE GENOMIC DNA]</scope>
    <source>
        <strain evidence="6">CFBP8017</strain>
    </source>
</reference>
<dbReference type="RefSeq" id="WP_241534883.1">
    <property type="nucleotide sequence ID" value="NZ_MDJY01000041.1"/>
</dbReference>
<accession>A0A251YFA8</accession>
<dbReference type="AlphaFoldDB" id="A0A251YFA8"/>
<dbReference type="Gene3D" id="3.40.50.12780">
    <property type="entry name" value="N-terminal domain of ligase-like"/>
    <property type="match status" value="1"/>
</dbReference>
<name>A0A251YFA8_9MICO</name>
<dbReference type="GO" id="GO:0006631">
    <property type="term" value="P:fatty acid metabolic process"/>
    <property type="evidence" value="ECO:0007669"/>
    <property type="project" value="TreeGrafter"/>
</dbReference>
<dbReference type="Pfam" id="PF00561">
    <property type="entry name" value="Abhydrolase_1"/>
    <property type="match status" value="1"/>
</dbReference>
<dbReference type="Pfam" id="PF00501">
    <property type="entry name" value="AMP-binding"/>
    <property type="match status" value="1"/>
</dbReference>
<proteinExistence type="inferred from homology"/>
<feature type="domain" description="AB hydrolase-1" evidence="5">
    <location>
        <begin position="59"/>
        <end position="312"/>
    </location>
</feature>
<organism evidence="6 7">
    <name type="scientific">Clavibacter michiganensis</name>
    <dbReference type="NCBI Taxonomy" id="28447"/>
    <lineage>
        <taxon>Bacteria</taxon>
        <taxon>Bacillati</taxon>
        <taxon>Actinomycetota</taxon>
        <taxon>Actinomycetes</taxon>
        <taxon>Micrococcales</taxon>
        <taxon>Microbacteriaceae</taxon>
        <taxon>Clavibacter</taxon>
    </lineage>
</organism>
<dbReference type="InterPro" id="IPR000073">
    <property type="entry name" value="AB_hydrolase_1"/>
</dbReference>
<dbReference type="SUPFAM" id="SSF53474">
    <property type="entry name" value="alpha/beta-Hydrolases"/>
    <property type="match status" value="1"/>
</dbReference>
<keyword evidence="2 6" id="KW-0436">Ligase</keyword>
<feature type="region of interest" description="Disordered" evidence="3">
    <location>
        <begin position="1"/>
        <end position="27"/>
    </location>
</feature>
<dbReference type="EMBL" id="MDJY01000041">
    <property type="protein sequence ID" value="OUE22833.1"/>
    <property type="molecule type" value="Genomic_DNA"/>
</dbReference>